<dbReference type="InterPro" id="IPR011024">
    <property type="entry name" value="G_crystallin-like"/>
</dbReference>
<evidence type="ECO:0000313" key="2">
    <source>
        <dbReference type="Proteomes" id="UP001642540"/>
    </source>
</evidence>
<organism evidence="1 2">
    <name type="scientific">Orchesella dallaii</name>
    <dbReference type="NCBI Taxonomy" id="48710"/>
    <lineage>
        <taxon>Eukaryota</taxon>
        <taxon>Metazoa</taxon>
        <taxon>Ecdysozoa</taxon>
        <taxon>Arthropoda</taxon>
        <taxon>Hexapoda</taxon>
        <taxon>Collembola</taxon>
        <taxon>Entomobryomorpha</taxon>
        <taxon>Entomobryoidea</taxon>
        <taxon>Orchesellidae</taxon>
        <taxon>Orchesellinae</taxon>
        <taxon>Orchesella</taxon>
    </lineage>
</organism>
<dbReference type="Gene3D" id="2.60.20.10">
    <property type="entry name" value="Crystallins"/>
    <property type="match status" value="1"/>
</dbReference>
<protein>
    <submittedName>
        <fullName evidence="1">Uncharacterized protein</fullName>
    </submittedName>
</protein>
<accession>A0ABP1RLR7</accession>
<dbReference type="Proteomes" id="UP001642540">
    <property type="component" value="Unassembled WGS sequence"/>
</dbReference>
<dbReference type="EMBL" id="CAXLJM020000081">
    <property type="protein sequence ID" value="CAL8130274.1"/>
    <property type="molecule type" value="Genomic_DNA"/>
</dbReference>
<proteinExistence type="predicted"/>
<keyword evidence="2" id="KW-1185">Reference proteome</keyword>
<dbReference type="SUPFAM" id="SSF49695">
    <property type="entry name" value="gamma-Crystallin-like"/>
    <property type="match status" value="1"/>
</dbReference>
<name>A0ABP1RLR7_9HEXA</name>
<reference evidence="1 2" key="1">
    <citation type="submission" date="2024-08" db="EMBL/GenBank/DDBJ databases">
        <authorList>
            <person name="Cucini C."/>
            <person name="Frati F."/>
        </authorList>
    </citation>
    <scope>NUCLEOTIDE SEQUENCE [LARGE SCALE GENOMIC DNA]</scope>
</reference>
<comment type="caution">
    <text evidence="1">The sequence shown here is derived from an EMBL/GenBank/DDBJ whole genome shotgun (WGS) entry which is preliminary data.</text>
</comment>
<gene>
    <name evidence="1" type="ORF">ODALV1_LOCUS23651</name>
</gene>
<evidence type="ECO:0000313" key="1">
    <source>
        <dbReference type="EMBL" id="CAL8130274.1"/>
    </source>
</evidence>
<sequence>MQISPTHLIFVASFCIHGYNGAEITLYEEADFGGNSTTINITGKECINLPVIWLERAVSVETKNNCIVAHPKANCSALEDSYRIDPDTNHNADLEYIDFHNEIQSFQLCPEPELESSETSTR</sequence>